<dbReference type="EMBL" id="CP073041">
    <property type="protein sequence ID" value="UXE62337.1"/>
    <property type="molecule type" value="Genomic_DNA"/>
</dbReference>
<dbReference type="KEGG" id="wna:KA717_05910"/>
<accession>A0A977PX70</accession>
<dbReference type="InterPro" id="IPR004291">
    <property type="entry name" value="Transposase_IS66_central"/>
</dbReference>
<protein>
    <submittedName>
        <fullName evidence="2">Transposase</fullName>
    </submittedName>
</protein>
<evidence type="ECO:0000259" key="1">
    <source>
        <dbReference type="Pfam" id="PF03050"/>
    </source>
</evidence>
<evidence type="ECO:0000313" key="2">
    <source>
        <dbReference type="EMBL" id="UXE62337.1"/>
    </source>
</evidence>
<feature type="domain" description="Transposase IS66 central" evidence="1">
    <location>
        <begin position="4"/>
        <end position="54"/>
    </location>
</feature>
<organism evidence="2">
    <name type="scientific">Woronichinia naegeliana WA131</name>
    <dbReference type="NCBI Taxonomy" id="2824559"/>
    <lineage>
        <taxon>Bacteria</taxon>
        <taxon>Bacillati</taxon>
        <taxon>Cyanobacteriota</taxon>
        <taxon>Cyanophyceae</taxon>
        <taxon>Synechococcales</taxon>
        <taxon>Coelosphaeriaceae</taxon>
        <taxon>Woronichinia</taxon>
    </lineage>
</organism>
<reference evidence="2" key="1">
    <citation type="submission" date="2021-04" db="EMBL/GenBank/DDBJ databases">
        <title>Genome sequence of Woronichinia naegeliana from Washington state freshwater lake bloom.</title>
        <authorList>
            <person name="Dreher T.W."/>
        </authorList>
    </citation>
    <scope>NUCLEOTIDE SEQUENCE</scope>
    <source>
        <strain evidence="2">WA131</strain>
    </source>
</reference>
<proteinExistence type="predicted"/>
<name>A0A977PX70_9CYAN</name>
<sequence length="61" mass="7057">MVSKAITVFKVALSRSQESAKQMLGEDYQGIVVSDRYSSYNWLDVNQRQVCWAHRANESKF</sequence>
<gene>
    <name evidence="2" type="ORF">KA717_05910</name>
</gene>
<dbReference type="AlphaFoldDB" id="A0A977PX70"/>
<dbReference type="Pfam" id="PF03050">
    <property type="entry name" value="DDE_Tnp_IS66"/>
    <property type="match status" value="1"/>
</dbReference>
<dbReference type="Proteomes" id="UP001065613">
    <property type="component" value="Chromosome"/>
</dbReference>